<accession>A0A8T0IN27</accession>
<keyword evidence="2" id="KW-0812">Transmembrane</keyword>
<gene>
    <name evidence="3" type="ORF">KC19_3G208500</name>
</gene>
<protein>
    <submittedName>
        <fullName evidence="3">Uncharacterized protein</fullName>
    </submittedName>
</protein>
<comment type="caution">
    <text evidence="3">The sequence shown here is derived from an EMBL/GenBank/DDBJ whole genome shotgun (WGS) entry which is preliminary data.</text>
</comment>
<dbReference type="Proteomes" id="UP000822688">
    <property type="component" value="Chromosome 3"/>
</dbReference>
<proteinExistence type="predicted"/>
<keyword evidence="4" id="KW-1185">Reference proteome</keyword>
<evidence type="ECO:0000313" key="4">
    <source>
        <dbReference type="Proteomes" id="UP000822688"/>
    </source>
</evidence>
<keyword evidence="2" id="KW-1133">Transmembrane helix</keyword>
<keyword evidence="2" id="KW-0472">Membrane</keyword>
<organism evidence="3 4">
    <name type="scientific">Ceratodon purpureus</name>
    <name type="common">Fire moss</name>
    <name type="synonym">Dicranum purpureum</name>
    <dbReference type="NCBI Taxonomy" id="3225"/>
    <lineage>
        <taxon>Eukaryota</taxon>
        <taxon>Viridiplantae</taxon>
        <taxon>Streptophyta</taxon>
        <taxon>Embryophyta</taxon>
        <taxon>Bryophyta</taxon>
        <taxon>Bryophytina</taxon>
        <taxon>Bryopsida</taxon>
        <taxon>Dicranidae</taxon>
        <taxon>Pseudoditrichales</taxon>
        <taxon>Ditrichaceae</taxon>
        <taxon>Ceratodon</taxon>
    </lineage>
</organism>
<name>A0A8T0IN27_CERPU</name>
<feature type="region of interest" description="Disordered" evidence="1">
    <location>
        <begin position="140"/>
        <end position="159"/>
    </location>
</feature>
<feature type="transmembrane region" description="Helical" evidence="2">
    <location>
        <begin position="44"/>
        <end position="64"/>
    </location>
</feature>
<evidence type="ECO:0000256" key="2">
    <source>
        <dbReference type="SAM" id="Phobius"/>
    </source>
</evidence>
<dbReference type="AlphaFoldDB" id="A0A8T0IN27"/>
<sequence length="159" mass="17205">MFLMLYMAGSVVESAATGRAILSVNSNDSMGATARNQETVLQWVQITVVPLGVFLLGACIWGIIQHTAASLGNSFTGFGEGQPETDNQVSTENHLISNVRVAQDLEEGLQVPNRRMDVDGRTETLNSPIDAREYGMQPEFNVSNNEGITSAGRTMQTQL</sequence>
<dbReference type="EMBL" id="CM026423">
    <property type="protein sequence ID" value="KAG0584425.1"/>
    <property type="molecule type" value="Genomic_DNA"/>
</dbReference>
<evidence type="ECO:0000313" key="3">
    <source>
        <dbReference type="EMBL" id="KAG0584425.1"/>
    </source>
</evidence>
<evidence type="ECO:0000256" key="1">
    <source>
        <dbReference type="SAM" id="MobiDB-lite"/>
    </source>
</evidence>
<reference evidence="3" key="1">
    <citation type="submission" date="2020-06" db="EMBL/GenBank/DDBJ databases">
        <title>WGS assembly of Ceratodon purpureus strain R40.</title>
        <authorList>
            <person name="Carey S.B."/>
            <person name="Jenkins J."/>
            <person name="Shu S."/>
            <person name="Lovell J.T."/>
            <person name="Sreedasyam A."/>
            <person name="Maumus F."/>
            <person name="Tiley G.P."/>
            <person name="Fernandez-Pozo N."/>
            <person name="Barry K."/>
            <person name="Chen C."/>
            <person name="Wang M."/>
            <person name="Lipzen A."/>
            <person name="Daum C."/>
            <person name="Saski C.A."/>
            <person name="Payton A.C."/>
            <person name="Mcbreen J.C."/>
            <person name="Conrad R.E."/>
            <person name="Kollar L.M."/>
            <person name="Olsson S."/>
            <person name="Huttunen S."/>
            <person name="Landis J.B."/>
            <person name="Wickett N.J."/>
            <person name="Johnson M.G."/>
            <person name="Rensing S.A."/>
            <person name="Grimwood J."/>
            <person name="Schmutz J."/>
            <person name="Mcdaniel S.F."/>
        </authorList>
    </citation>
    <scope>NUCLEOTIDE SEQUENCE</scope>
    <source>
        <strain evidence="3">R40</strain>
    </source>
</reference>